<accession>A0A8X6VB94</accession>
<gene>
    <name evidence="2" type="ORF">TNCV_2607821</name>
</gene>
<feature type="transmembrane region" description="Helical" evidence="1">
    <location>
        <begin position="155"/>
        <end position="174"/>
    </location>
</feature>
<keyword evidence="1" id="KW-0472">Membrane</keyword>
<evidence type="ECO:0000313" key="2">
    <source>
        <dbReference type="EMBL" id="GFY01598.1"/>
    </source>
</evidence>
<protein>
    <submittedName>
        <fullName evidence="2">Uncharacterized protein</fullName>
    </submittedName>
</protein>
<organism evidence="2 3">
    <name type="scientific">Trichonephila clavipes</name>
    <name type="common">Golden silk orbweaver</name>
    <name type="synonym">Nephila clavipes</name>
    <dbReference type="NCBI Taxonomy" id="2585209"/>
    <lineage>
        <taxon>Eukaryota</taxon>
        <taxon>Metazoa</taxon>
        <taxon>Ecdysozoa</taxon>
        <taxon>Arthropoda</taxon>
        <taxon>Chelicerata</taxon>
        <taxon>Arachnida</taxon>
        <taxon>Araneae</taxon>
        <taxon>Araneomorphae</taxon>
        <taxon>Entelegynae</taxon>
        <taxon>Araneoidea</taxon>
        <taxon>Nephilidae</taxon>
        <taxon>Trichonephila</taxon>
    </lineage>
</organism>
<dbReference type="AlphaFoldDB" id="A0A8X6VB94"/>
<evidence type="ECO:0000256" key="1">
    <source>
        <dbReference type="SAM" id="Phobius"/>
    </source>
</evidence>
<keyword evidence="1" id="KW-1133">Transmembrane helix</keyword>
<name>A0A8X6VB94_TRICX</name>
<keyword evidence="3" id="KW-1185">Reference proteome</keyword>
<proteinExistence type="predicted"/>
<keyword evidence="1" id="KW-0812">Transmembrane</keyword>
<reference evidence="2" key="1">
    <citation type="submission" date="2020-08" db="EMBL/GenBank/DDBJ databases">
        <title>Multicomponent nature underlies the extraordinary mechanical properties of spider dragline silk.</title>
        <authorList>
            <person name="Kono N."/>
            <person name="Nakamura H."/>
            <person name="Mori M."/>
            <person name="Yoshida Y."/>
            <person name="Ohtoshi R."/>
            <person name="Malay A.D."/>
            <person name="Moran D.A.P."/>
            <person name="Tomita M."/>
            <person name="Numata K."/>
            <person name="Arakawa K."/>
        </authorList>
    </citation>
    <scope>NUCLEOTIDE SEQUENCE</scope>
</reference>
<dbReference type="Proteomes" id="UP000887159">
    <property type="component" value="Unassembled WGS sequence"/>
</dbReference>
<sequence length="175" mass="19510">MGSNADKLSLLDAEGPMNIKSVQAQCTPIGEWHSSVHRLKICAPGDPEGQLSTDTGYNCPYKQISSTLQWIQTHVDIFRNEQADNLANEARNSPPLSNSFTNVDTIARNKFISHPLKKHLIPDLNCNRGVLTSITTDYVQDILQGRKYPLMAKEVVFTALSFNFLPIIFLSFCIS</sequence>
<dbReference type="EMBL" id="BMAU01021229">
    <property type="protein sequence ID" value="GFY01598.1"/>
    <property type="molecule type" value="Genomic_DNA"/>
</dbReference>
<evidence type="ECO:0000313" key="3">
    <source>
        <dbReference type="Proteomes" id="UP000887159"/>
    </source>
</evidence>
<comment type="caution">
    <text evidence="2">The sequence shown here is derived from an EMBL/GenBank/DDBJ whole genome shotgun (WGS) entry which is preliminary data.</text>
</comment>